<evidence type="ECO:0000256" key="1">
    <source>
        <dbReference type="SAM" id="MobiDB-lite"/>
    </source>
</evidence>
<evidence type="ECO:0000259" key="3">
    <source>
        <dbReference type="PROSITE" id="PS51724"/>
    </source>
</evidence>
<reference evidence="4 5" key="1">
    <citation type="journal article" date="2022" name="Res Sq">
        <title>Evolution of multicellular longitudinally dividing oral cavity symbionts (Neisseriaceae).</title>
        <authorList>
            <person name="Nyongesa S."/>
            <person name="Weber P."/>
            <person name="Bernet E."/>
            <person name="Pullido F."/>
            <person name="Nieckarz M."/>
            <person name="Delaby M."/>
            <person name="Nieves C."/>
            <person name="Viehboeck T."/>
            <person name="Krause N."/>
            <person name="Rivera-Millot A."/>
            <person name="Nakamura A."/>
            <person name="Vischer N."/>
            <person name="VanNieuwenhze M."/>
            <person name="Brun Y."/>
            <person name="Cava F."/>
            <person name="Bulgheresi S."/>
            <person name="Veyrier F."/>
        </authorList>
    </citation>
    <scope>NUCLEOTIDE SEQUENCE [LARGE SCALE GENOMIC DNA]</scope>
    <source>
        <strain evidence="4 5">CCUG 63373m</strain>
    </source>
</reference>
<dbReference type="RefSeq" id="WP_244786717.1">
    <property type="nucleotide sequence ID" value="NZ_CP091508.1"/>
</dbReference>
<feature type="compositionally biased region" description="Basic and acidic residues" evidence="1">
    <location>
        <begin position="104"/>
        <end position="113"/>
    </location>
</feature>
<evidence type="ECO:0000313" key="4">
    <source>
        <dbReference type="EMBL" id="UOO82723.1"/>
    </source>
</evidence>
<keyword evidence="2" id="KW-0472">Membrane</keyword>
<evidence type="ECO:0000256" key="2">
    <source>
        <dbReference type="SAM" id="Phobius"/>
    </source>
</evidence>
<feature type="region of interest" description="Disordered" evidence="1">
    <location>
        <begin position="221"/>
        <end position="248"/>
    </location>
</feature>
<feature type="transmembrane region" description="Helical" evidence="2">
    <location>
        <begin position="12"/>
        <end position="32"/>
    </location>
</feature>
<accession>A0ABY4DW69</accession>
<dbReference type="InterPro" id="IPR052521">
    <property type="entry name" value="Cell_div_SPOR-domain"/>
</dbReference>
<organism evidence="4 5">
    <name type="scientific">Uruburuella testudinis</name>
    <dbReference type="NCBI Taxonomy" id="1282863"/>
    <lineage>
        <taxon>Bacteria</taxon>
        <taxon>Pseudomonadati</taxon>
        <taxon>Pseudomonadota</taxon>
        <taxon>Betaproteobacteria</taxon>
        <taxon>Neisseriales</taxon>
        <taxon>Neisseriaceae</taxon>
        <taxon>Uruburuella</taxon>
    </lineage>
</organism>
<name>A0ABY4DW69_9NEIS</name>
<feature type="compositionally biased region" description="Low complexity" evidence="1">
    <location>
        <begin position="114"/>
        <end position="123"/>
    </location>
</feature>
<dbReference type="PANTHER" id="PTHR38687">
    <property type="entry name" value="CELL DIVISION PROTEIN DEDD-RELATED"/>
    <property type="match status" value="1"/>
</dbReference>
<feature type="compositionally biased region" description="Basic and acidic residues" evidence="1">
    <location>
        <begin position="149"/>
        <end position="161"/>
    </location>
</feature>
<keyword evidence="2" id="KW-1133">Transmembrane helix</keyword>
<feature type="domain" description="SPOR" evidence="3">
    <location>
        <begin position="170"/>
        <end position="248"/>
    </location>
</feature>
<dbReference type="PANTHER" id="PTHR38687:SF1">
    <property type="entry name" value="CELL DIVISION PROTEIN DEDD"/>
    <property type="match status" value="1"/>
</dbReference>
<dbReference type="Proteomes" id="UP000829817">
    <property type="component" value="Chromosome"/>
</dbReference>
<sequence>MNAKKQYGKGLSGFVLGLLLATLVIAGVLFFLNQSNKKAFKEEVQKELPPPPEVLVPKDSLPASVPQVPASAEDFSASDVLGDFILEQQTDEAASAVTPAAPPVRREQPRVEPKPQAAKPAAKPAEKKAEPKPAAKPTPEQILNSGSIEKARKDAQAEKAQSKPQASVGAATSGRLVVQMGSFGDRQSAEAHRAKLAMMGVSSNVSEATVNGKPVYRVQSGRLSKADADRTRKTLQQNGIDSFARSVK</sequence>
<protein>
    <submittedName>
        <fullName evidence="4">SPOR domain-containing protein</fullName>
    </submittedName>
</protein>
<feature type="region of interest" description="Disordered" evidence="1">
    <location>
        <begin position="44"/>
        <end position="69"/>
    </location>
</feature>
<dbReference type="PROSITE" id="PS51724">
    <property type="entry name" value="SPOR"/>
    <property type="match status" value="1"/>
</dbReference>
<dbReference type="InterPro" id="IPR036680">
    <property type="entry name" value="SPOR-like_sf"/>
</dbReference>
<keyword evidence="2" id="KW-0812">Transmembrane</keyword>
<feature type="region of interest" description="Disordered" evidence="1">
    <location>
        <begin position="91"/>
        <end position="173"/>
    </location>
</feature>
<dbReference type="InterPro" id="IPR007730">
    <property type="entry name" value="SPOR-like_dom"/>
</dbReference>
<dbReference type="SUPFAM" id="SSF110997">
    <property type="entry name" value="Sporulation related repeat"/>
    <property type="match status" value="1"/>
</dbReference>
<proteinExistence type="predicted"/>
<evidence type="ECO:0000313" key="5">
    <source>
        <dbReference type="Proteomes" id="UP000829817"/>
    </source>
</evidence>
<feature type="compositionally biased region" description="Basic and acidic residues" evidence="1">
    <location>
        <begin position="124"/>
        <end position="133"/>
    </location>
</feature>
<dbReference type="EMBL" id="CP091508">
    <property type="protein sequence ID" value="UOO82723.1"/>
    <property type="molecule type" value="Genomic_DNA"/>
</dbReference>
<keyword evidence="5" id="KW-1185">Reference proteome</keyword>
<gene>
    <name evidence="4" type="ORF">LVJ83_04465</name>
</gene>
<dbReference type="Pfam" id="PF05036">
    <property type="entry name" value="SPOR"/>
    <property type="match status" value="1"/>
</dbReference>
<dbReference type="Gene3D" id="3.30.70.1070">
    <property type="entry name" value="Sporulation related repeat"/>
    <property type="match status" value="1"/>
</dbReference>